<organism evidence="2 3">
    <name type="scientific">Roseobacter ponti</name>
    <dbReference type="NCBI Taxonomy" id="1891787"/>
    <lineage>
        <taxon>Bacteria</taxon>
        <taxon>Pseudomonadati</taxon>
        <taxon>Pseudomonadota</taxon>
        <taxon>Alphaproteobacteria</taxon>
        <taxon>Rhodobacterales</taxon>
        <taxon>Roseobacteraceae</taxon>
        <taxon>Roseobacter</taxon>
    </lineage>
</organism>
<dbReference type="AlphaFoldDB" id="A0A858SVN3"/>
<keyword evidence="1" id="KW-0732">Signal</keyword>
<dbReference type="EMBL" id="CP048788">
    <property type="protein sequence ID" value="QJF52755.1"/>
    <property type="molecule type" value="Genomic_DNA"/>
</dbReference>
<gene>
    <name evidence="2" type="ORF">G3256_17030</name>
</gene>
<dbReference type="Proteomes" id="UP000503308">
    <property type="component" value="Chromosome"/>
</dbReference>
<dbReference type="KEGG" id="rpon:G3256_17030"/>
<sequence>MTRLISAAFMILAAQPGLADIAVRFTESAPKDRFVIENTGNCALSGQVTLDLNGSAGGLIFDVTGNGAGVQVYQPFELVVGGDALTGLPEVRDGDQALVLEVRGLAPGETIAFTIDVDDTASARGTMVSGSEITGAAVAVAQPEMISRGSFSGDATAKVSTAACPTA</sequence>
<evidence type="ECO:0000313" key="2">
    <source>
        <dbReference type="EMBL" id="QJF52755.1"/>
    </source>
</evidence>
<accession>A0A858SVN3</accession>
<evidence type="ECO:0000256" key="1">
    <source>
        <dbReference type="SAM" id="SignalP"/>
    </source>
</evidence>
<reference evidence="2 3" key="1">
    <citation type="submission" date="2020-02" db="EMBL/GenBank/DDBJ databases">
        <title>Genome sequence of Roseobacter ponti.</title>
        <authorList>
            <person name="Hollensteiner J."/>
            <person name="Schneider D."/>
            <person name="Poehlein A."/>
            <person name="Daniel R."/>
        </authorList>
    </citation>
    <scope>NUCLEOTIDE SEQUENCE [LARGE SCALE GENOMIC DNA]</scope>
    <source>
        <strain evidence="2 3">DSM 106830</strain>
    </source>
</reference>
<evidence type="ECO:0000313" key="3">
    <source>
        <dbReference type="Proteomes" id="UP000503308"/>
    </source>
</evidence>
<dbReference type="RefSeq" id="WP_169641972.1">
    <property type="nucleotide sequence ID" value="NZ_CP048788.1"/>
</dbReference>
<feature type="signal peptide" evidence="1">
    <location>
        <begin position="1"/>
        <end position="19"/>
    </location>
</feature>
<keyword evidence="3" id="KW-1185">Reference proteome</keyword>
<name>A0A858SVN3_9RHOB</name>
<proteinExistence type="predicted"/>
<feature type="chain" id="PRO_5032588671" evidence="1">
    <location>
        <begin position="20"/>
        <end position="167"/>
    </location>
</feature>
<protein>
    <submittedName>
        <fullName evidence="2">Aggregation factor core</fullName>
    </submittedName>
</protein>